<evidence type="ECO:0000313" key="3">
    <source>
        <dbReference type="EMBL" id="GAA1153218.1"/>
    </source>
</evidence>
<dbReference type="Pfam" id="PF00899">
    <property type="entry name" value="ThiF"/>
    <property type="match status" value="1"/>
</dbReference>
<comment type="caution">
    <text evidence="3">The sequence shown here is derived from an EMBL/GenBank/DDBJ whole genome shotgun (WGS) entry which is preliminary data.</text>
</comment>
<protein>
    <submittedName>
        <fullName evidence="3">ThiF family adenylyltransferase</fullName>
    </submittedName>
</protein>
<dbReference type="EMBL" id="BAAAKV010000004">
    <property type="protein sequence ID" value="GAA1153218.1"/>
    <property type="molecule type" value="Genomic_DNA"/>
</dbReference>
<dbReference type="Gene3D" id="3.40.50.720">
    <property type="entry name" value="NAD(P)-binding Rossmann-like Domain"/>
    <property type="match status" value="1"/>
</dbReference>
<name>A0ABN1UKW9_9ACTN</name>
<dbReference type="Pfam" id="PF14457">
    <property type="entry name" value="Prok-E2_A"/>
    <property type="match status" value="1"/>
</dbReference>
<accession>A0ABN1UKW9</accession>
<feature type="domain" description="THIF-type NAD/FAD binding fold" evidence="1">
    <location>
        <begin position="261"/>
        <end position="370"/>
    </location>
</feature>
<gene>
    <name evidence="3" type="ORF">GCM10009654_05970</name>
</gene>
<dbReference type="InterPro" id="IPR045886">
    <property type="entry name" value="ThiF/MoeB/HesA"/>
</dbReference>
<dbReference type="Proteomes" id="UP001501371">
    <property type="component" value="Unassembled WGS sequence"/>
</dbReference>
<reference evidence="3 4" key="1">
    <citation type="journal article" date="2019" name="Int. J. Syst. Evol. Microbiol.">
        <title>The Global Catalogue of Microorganisms (GCM) 10K type strain sequencing project: providing services to taxonomists for standard genome sequencing and annotation.</title>
        <authorList>
            <consortium name="The Broad Institute Genomics Platform"/>
            <consortium name="The Broad Institute Genome Sequencing Center for Infectious Disease"/>
            <person name="Wu L."/>
            <person name="Ma J."/>
        </authorList>
    </citation>
    <scope>NUCLEOTIDE SEQUENCE [LARGE SCALE GENOMIC DNA]</scope>
    <source>
        <strain evidence="3 4">JCM 12696</strain>
    </source>
</reference>
<evidence type="ECO:0000259" key="1">
    <source>
        <dbReference type="Pfam" id="PF00899"/>
    </source>
</evidence>
<dbReference type="InterPro" id="IPR035985">
    <property type="entry name" value="Ubiquitin-activating_enz"/>
</dbReference>
<dbReference type="InterPro" id="IPR000594">
    <property type="entry name" value="ThiF_NAD_FAD-bd"/>
</dbReference>
<dbReference type="RefSeq" id="WP_344269685.1">
    <property type="nucleotide sequence ID" value="NZ_BAAAKV010000004.1"/>
</dbReference>
<dbReference type="InterPro" id="IPR032865">
    <property type="entry name" value="Prok-E2_A"/>
</dbReference>
<dbReference type="InterPro" id="IPR058964">
    <property type="entry name" value="Cap2_linker"/>
</dbReference>
<dbReference type="PANTHER" id="PTHR43267:SF1">
    <property type="entry name" value="TRNA THREONYLCARBAMOYLADENOSINE DEHYDRATASE"/>
    <property type="match status" value="1"/>
</dbReference>
<sequence>MQTTHTRFAGTPHVLQGNRLCIYLDPAREWDPTAGITPVMNRLWEWLADAAAGRFDPETALYHPVGGILHHTPGAPTVVVREPVPHHSHGTGWLTPRSPDRLDLTGQPADAHSRRTPILPVDHSLPLGAGSTLAELVTLIDSTTADTPVFALRTGDASQALLTALAASALRNPEGTAQHFVLAVRHPTAPAAPPFLLAGRLQAQPSDTLRLLARRRIPSHLGTLPDELRQAAIEWCYLSDERPEVTTRRDTQRPVHAFHGAHVHIWGCGGIGSWAAELVTRAGASRLTLSDPGRITGGLLVRQNYTENHIGMNKAAVLAQRLRTIRDDVTIDITDPLPDSALLEAADHADIIIDATVSMATGRFLDLLAQRPHRRAVLAQMATDSLTASLGILTIAAPDNPASLSAIDHTSGQHVLDTPSLEPYHRLWTEPAPGDELRPTRGCSTPTFHGSAADLMATTATLVNLLGTQMRHPVSGTHLCAQPHTGTLPAHHFIAHTSLDR</sequence>
<keyword evidence="3" id="KW-0548">Nucleotidyltransferase</keyword>
<dbReference type="Pfam" id="PF26398">
    <property type="entry name" value="Cap2_linker"/>
    <property type="match status" value="1"/>
</dbReference>
<keyword evidence="3" id="KW-0808">Transferase</keyword>
<feature type="domain" description="Cap2 central linker" evidence="2">
    <location>
        <begin position="114"/>
        <end position="241"/>
    </location>
</feature>
<organism evidence="3 4">
    <name type="scientific">Streptomyces hebeiensis</name>
    <dbReference type="NCBI Taxonomy" id="229486"/>
    <lineage>
        <taxon>Bacteria</taxon>
        <taxon>Bacillati</taxon>
        <taxon>Actinomycetota</taxon>
        <taxon>Actinomycetes</taxon>
        <taxon>Kitasatosporales</taxon>
        <taxon>Streptomycetaceae</taxon>
        <taxon>Streptomyces</taxon>
    </lineage>
</organism>
<dbReference type="SUPFAM" id="SSF69572">
    <property type="entry name" value="Activating enzymes of the ubiquitin-like proteins"/>
    <property type="match status" value="1"/>
</dbReference>
<keyword evidence="4" id="KW-1185">Reference proteome</keyword>
<dbReference type="GO" id="GO:0016779">
    <property type="term" value="F:nucleotidyltransferase activity"/>
    <property type="evidence" value="ECO:0007669"/>
    <property type="project" value="UniProtKB-KW"/>
</dbReference>
<proteinExistence type="predicted"/>
<evidence type="ECO:0000259" key="2">
    <source>
        <dbReference type="Pfam" id="PF26398"/>
    </source>
</evidence>
<dbReference type="PANTHER" id="PTHR43267">
    <property type="entry name" value="TRNA THREONYLCARBAMOYLADENOSINE DEHYDRATASE"/>
    <property type="match status" value="1"/>
</dbReference>
<evidence type="ECO:0000313" key="4">
    <source>
        <dbReference type="Proteomes" id="UP001501371"/>
    </source>
</evidence>